<name>A0A5C6DSY6_9BACT</name>
<proteinExistence type="predicted"/>
<protein>
    <submittedName>
        <fullName evidence="1">Uncharacterized protein</fullName>
    </submittedName>
</protein>
<dbReference type="AlphaFoldDB" id="A0A5C6DSY6"/>
<dbReference type="EMBL" id="SJPY01000005">
    <property type="protein sequence ID" value="TWU39868.1"/>
    <property type="molecule type" value="Genomic_DNA"/>
</dbReference>
<gene>
    <name evidence="1" type="ORF">Q31b_31830</name>
</gene>
<evidence type="ECO:0000313" key="2">
    <source>
        <dbReference type="Proteomes" id="UP000315471"/>
    </source>
</evidence>
<sequence>MRQILRDHQVDGFVLTGSLDVVIDNSGDDSLRGLTLSQNQAEF</sequence>
<keyword evidence="2" id="KW-1185">Reference proteome</keyword>
<accession>A0A5C6DSY6</accession>
<organism evidence="1 2">
    <name type="scientific">Novipirellula aureliae</name>
    <dbReference type="NCBI Taxonomy" id="2527966"/>
    <lineage>
        <taxon>Bacteria</taxon>
        <taxon>Pseudomonadati</taxon>
        <taxon>Planctomycetota</taxon>
        <taxon>Planctomycetia</taxon>
        <taxon>Pirellulales</taxon>
        <taxon>Pirellulaceae</taxon>
        <taxon>Novipirellula</taxon>
    </lineage>
</organism>
<reference evidence="1 2" key="1">
    <citation type="submission" date="2019-02" db="EMBL/GenBank/DDBJ databases">
        <title>Deep-cultivation of Planctomycetes and their phenomic and genomic characterization uncovers novel biology.</title>
        <authorList>
            <person name="Wiegand S."/>
            <person name="Jogler M."/>
            <person name="Boedeker C."/>
            <person name="Pinto D."/>
            <person name="Vollmers J."/>
            <person name="Rivas-Marin E."/>
            <person name="Kohn T."/>
            <person name="Peeters S.H."/>
            <person name="Heuer A."/>
            <person name="Rast P."/>
            <person name="Oberbeckmann S."/>
            <person name="Bunk B."/>
            <person name="Jeske O."/>
            <person name="Meyerdierks A."/>
            <person name="Storesund J.E."/>
            <person name="Kallscheuer N."/>
            <person name="Luecker S."/>
            <person name="Lage O.M."/>
            <person name="Pohl T."/>
            <person name="Merkel B.J."/>
            <person name="Hornburger P."/>
            <person name="Mueller R.-W."/>
            <person name="Bruemmer F."/>
            <person name="Labrenz M."/>
            <person name="Spormann A.M."/>
            <person name="Op Den Camp H."/>
            <person name="Overmann J."/>
            <person name="Amann R."/>
            <person name="Jetten M.S.M."/>
            <person name="Mascher T."/>
            <person name="Medema M.H."/>
            <person name="Devos D.P."/>
            <person name="Kaster A.-K."/>
            <person name="Ovreas L."/>
            <person name="Rohde M."/>
            <person name="Galperin M.Y."/>
            <person name="Jogler C."/>
        </authorList>
    </citation>
    <scope>NUCLEOTIDE SEQUENCE [LARGE SCALE GENOMIC DNA]</scope>
    <source>
        <strain evidence="1 2">Q31b</strain>
    </source>
</reference>
<evidence type="ECO:0000313" key="1">
    <source>
        <dbReference type="EMBL" id="TWU39868.1"/>
    </source>
</evidence>
<dbReference type="Proteomes" id="UP000315471">
    <property type="component" value="Unassembled WGS sequence"/>
</dbReference>
<comment type="caution">
    <text evidence="1">The sequence shown here is derived from an EMBL/GenBank/DDBJ whole genome shotgun (WGS) entry which is preliminary data.</text>
</comment>